<dbReference type="InterPro" id="IPR051089">
    <property type="entry name" value="prtT"/>
</dbReference>
<dbReference type="SMART" id="SM00066">
    <property type="entry name" value="GAL4"/>
    <property type="match status" value="1"/>
</dbReference>
<evidence type="ECO:0000256" key="5">
    <source>
        <dbReference type="ARBA" id="ARBA00023242"/>
    </source>
</evidence>
<organism evidence="9">
    <name type="scientific">Bionectria ochroleuca</name>
    <name type="common">Gliocladium roseum</name>
    <dbReference type="NCBI Taxonomy" id="29856"/>
    <lineage>
        <taxon>Eukaryota</taxon>
        <taxon>Fungi</taxon>
        <taxon>Dikarya</taxon>
        <taxon>Ascomycota</taxon>
        <taxon>Pezizomycotina</taxon>
        <taxon>Sordariomycetes</taxon>
        <taxon>Hypocreomycetidae</taxon>
        <taxon>Hypocreales</taxon>
        <taxon>Bionectriaceae</taxon>
        <taxon>Clonostachys</taxon>
    </lineage>
</organism>
<feature type="domain" description="Zn(2)-C6 fungal-type" evidence="8">
    <location>
        <begin position="68"/>
        <end position="97"/>
    </location>
</feature>
<dbReference type="InterPro" id="IPR001138">
    <property type="entry name" value="Zn2Cys6_DnaBD"/>
</dbReference>
<evidence type="ECO:0000259" key="8">
    <source>
        <dbReference type="PROSITE" id="PS50048"/>
    </source>
</evidence>
<keyword evidence="2" id="KW-0805">Transcription regulation</keyword>
<accession>A0A0B7JRU9</accession>
<reference evidence="9" key="1">
    <citation type="submission" date="2015-01" db="EMBL/GenBank/DDBJ databases">
        <authorList>
            <person name="Durling Mikael"/>
        </authorList>
    </citation>
    <scope>NUCLEOTIDE SEQUENCE</scope>
</reference>
<dbReference type="EMBL" id="CDPU01000003">
    <property type="protein sequence ID" value="CEO46012.1"/>
    <property type="molecule type" value="Genomic_DNA"/>
</dbReference>
<evidence type="ECO:0000256" key="1">
    <source>
        <dbReference type="ARBA" id="ARBA00004123"/>
    </source>
</evidence>
<feature type="region of interest" description="Disordered" evidence="7">
    <location>
        <begin position="184"/>
        <end position="206"/>
    </location>
</feature>
<evidence type="ECO:0000313" key="9">
    <source>
        <dbReference type="EMBL" id="CEO46012.1"/>
    </source>
</evidence>
<feature type="compositionally biased region" description="Polar residues" evidence="7">
    <location>
        <begin position="635"/>
        <end position="649"/>
    </location>
</feature>
<feature type="compositionally biased region" description="Polar residues" evidence="7">
    <location>
        <begin position="184"/>
        <end position="202"/>
    </location>
</feature>
<evidence type="ECO:0000256" key="6">
    <source>
        <dbReference type="SAM" id="Coils"/>
    </source>
</evidence>
<keyword evidence="6" id="KW-0175">Coiled coil</keyword>
<dbReference type="PROSITE" id="PS00463">
    <property type="entry name" value="ZN2_CY6_FUNGAL_1"/>
    <property type="match status" value="1"/>
</dbReference>
<dbReference type="PANTHER" id="PTHR31845">
    <property type="entry name" value="FINGER DOMAIN PROTEIN, PUTATIVE-RELATED"/>
    <property type="match status" value="1"/>
</dbReference>
<dbReference type="AlphaFoldDB" id="A0A0B7JRU9"/>
<dbReference type="InterPro" id="IPR036864">
    <property type="entry name" value="Zn2-C6_fun-type_DNA-bd_sf"/>
</dbReference>
<evidence type="ECO:0000256" key="3">
    <source>
        <dbReference type="ARBA" id="ARBA00023125"/>
    </source>
</evidence>
<dbReference type="SUPFAM" id="SSF57701">
    <property type="entry name" value="Zn2/Cys6 DNA-binding domain"/>
    <property type="match status" value="1"/>
</dbReference>
<feature type="region of interest" description="Disordered" evidence="7">
    <location>
        <begin position="635"/>
        <end position="665"/>
    </location>
</feature>
<dbReference type="Gene3D" id="4.10.240.10">
    <property type="entry name" value="Zn(2)-C6 fungal-type DNA-binding domain"/>
    <property type="match status" value="1"/>
</dbReference>
<protein>
    <recommendedName>
        <fullName evidence="8">Zn(2)-C6 fungal-type domain-containing protein</fullName>
    </recommendedName>
</protein>
<dbReference type="CDD" id="cd00067">
    <property type="entry name" value="GAL4"/>
    <property type="match status" value="1"/>
</dbReference>
<dbReference type="PROSITE" id="PS50048">
    <property type="entry name" value="ZN2_CY6_FUNGAL_2"/>
    <property type="match status" value="1"/>
</dbReference>
<dbReference type="GO" id="GO:0000981">
    <property type="term" value="F:DNA-binding transcription factor activity, RNA polymerase II-specific"/>
    <property type="evidence" value="ECO:0007669"/>
    <property type="project" value="InterPro"/>
</dbReference>
<dbReference type="Pfam" id="PF00172">
    <property type="entry name" value="Zn_clus"/>
    <property type="match status" value="1"/>
</dbReference>
<dbReference type="GO" id="GO:0000976">
    <property type="term" value="F:transcription cis-regulatory region binding"/>
    <property type="evidence" value="ECO:0007669"/>
    <property type="project" value="TreeGrafter"/>
</dbReference>
<gene>
    <name evidence="9" type="ORF">BN869_000002067_1</name>
</gene>
<proteinExistence type="predicted"/>
<comment type="subcellular location">
    <subcellularLocation>
        <location evidence="1">Nucleus</location>
    </subcellularLocation>
</comment>
<sequence>PTLYDPGEPGLVSRQCLVAPYRFGGRRTGIISCSGMSVISVEIEEMEDEQLSGSTPPPKIRKKRIPKACGSCRQSKVKCDGQRPCSRCRSLKKVCVFTEPPKDEQERKIENLEKELDSLRAQIQVYQQTTEVQHDTAFSIPGPSSAPPIDVPVPQMQPPGGSLLSSSGAFSTTRSPVEFNRSQLQQNNSSPSTTFQSCGTSTGKRKRSHFEIEPIVAPDFASMGLISMEEAESYFATFFQGCDQYVPVFDPRFDSMHGIRSRSGLLFSSICAAGCRILKGTDSNAWHLLNFHIKRVLNAVLATPAKATLETVQALLVRACFASERSLLVTLGIRLAIDLGLPEAYEELSTRFVSRTSWSGDTPLDTTEDDAILMRKARTWLHLIVLSHMLHVDASDLLTLKFRGAVRRCRVLLESPYSTALDLHLFSQVELNVLRSSTYATLSGCSSLPDEDLMDVIRDAKIDIDVWFNDWMRIVERSHSNKRWLALHLRVQRCWADTMAFCRAVRVSGVENVDAMSPTQRNILLMAKDSLNQHLSIMIEEPREYLHNLKFAMDFVWAKCAFCFLLLLKLSMLLIEDDEEQSRTLVLQGKMLLSELHKAGGTSNGGRSNTSRLYIQLIQTGLEKFSRTVLHENLSHSQTGTSTPSRQRNGSGGSSGGDTSVDSAGHNELESFVPEQFVFEWDFPGLTLFSSPTTEAGWLDDFLRGSLIGGEDLYGLRWSSIDVGPEY</sequence>
<dbReference type="GO" id="GO:0008270">
    <property type="term" value="F:zinc ion binding"/>
    <property type="evidence" value="ECO:0007669"/>
    <property type="project" value="InterPro"/>
</dbReference>
<keyword evidence="5" id="KW-0539">Nucleus</keyword>
<dbReference type="CDD" id="cd12148">
    <property type="entry name" value="fungal_TF_MHR"/>
    <property type="match status" value="1"/>
</dbReference>
<feature type="coiled-coil region" evidence="6">
    <location>
        <begin position="102"/>
        <end position="129"/>
    </location>
</feature>
<evidence type="ECO:0000256" key="7">
    <source>
        <dbReference type="SAM" id="MobiDB-lite"/>
    </source>
</evidence>
<feature type="non-terminal residue" evidence="9">
    <location>
        <position position="1"/>
    </location>
</feature>
<keyword evidence="3" id="KW-0238">DNA-binding</keyword>
<dbReference type="PANTHER" id="PTHR31845:SF33">
    <property type="entry name" value="ZN(II)2CYS6 TRANSCRIPTION FACTOR (EUROFUNG)"/>
    <property type="match status" value="1"/>
</dbReference>
<evidence type="ECO:0000256" key="2">
    <source>
        <dbReference type="ARBA" id="ARBA00023015"/>
    </source>
</evidence>
<keyword evidence="4" id="KW-0804">Transcription</keyword>
<evidence type="ECO:0000256" key="4">
    <source>
        <dbReference type="ARBA" id="ARBA00023163"/>
    </source>
</evidence>
<dbReference type="GO" id="GO:0005634">
    <property type="term" value="C:nucleus"/>
    <property type="evidence" value="ECO:0007669"/>
    <property type="project" value="UniProtKB-SubCell"/>
</dbReference>
<name>A0A0B7JRU9_BIOOC</name>